<dbReference type="AlphaFoldDB" id="A0AAD9UDC8"/>
<proteinExistence type="predicted"/>
<dbReference type="InterPro" id="IPR012957">
    <property type="entry name" value="CHD_C2"/>
</dbReference>
<feature type="domain" description="CHD C-terminal 2" evidence="1">
    <location>
        <begin position="34"/>
        <end position="172"/>
    </location>
</feature>
<dbReference type="EMBL" id="JAODUO010000243">
    <property type="protein sequence ID" value="KAK2185166.1"/>
    <property type="molecule type" value="Genomic_DNA"/>
</dbReference>
<name>A0AAD9UDC8_RIDPI</name>
<evidence type="ECO:0000313" key="2">
    <source>
        <dbReference type="EMBL" id="KAK2185166.1"/>
    </source>
</evidence>
<sequence>MVQLRRKFWIADGGFTDLHRLWVTEEQSLIPGREYNVWHRLHDYWLLAGIVTHGYRHWQDILGDPRFDILNHAFQSEGDKMRKAAFLNRRFQLIEQALVIEEQLRKALHENKLRQGAKKMSNAEDDGLSELDNLAANLRRLNQGQPPLGSMSEKKLHNVLNTVSALVNDIKAMSYTSMPATLSKATTGTAPVPAAPPPMTRLPVVGGVLMPVGTQPPPLQQMRLPAPPVITVQPRPARKCGTW</sequence>
<organism evidence="2 3">
    <name type="scientific">Ridgeia piscesae</name>
    <name type="common">Tubeworm</name>
    <dbReference type="NCBI Taxonomy" id="27915"/>
    <lineage>
        <taxon>Eukaryota</taxon>
        <taxon>Metazoa</taxon>
        <taxon>Spiralia</taxon>
        <taxon>Lophotrochozoa</taxon>
        <taxon>Annelida</taxon>
        <taxon>Polychaeta</taxon>
        <taxon>Sedentaria</taxon>
        <taxon>Canalipalpata</taxon>
        <taxon>Sabellida</taxon>
        <taxon>Siboglinidae</taxon>
        <taxon>Ridgeia</taxon>
    </lineage>
</organism>
<reference evidence="2" key="1">
    <citation type="journal article" date="2023" name="Mol. Biol. Evol.">
        <title>Third-Generation Sequencing Reveals the Adaptive Role of the Epigenome in Three Deep-Sea Polychaetes.</title>
        <authorList>
            <person name="Perez M."/>
            <person name="Aroh O."/>
            <person name="Sun Y."/>
            <person name="Lan Y."/>
            <person name="Juniper S.K."/>
            <person name="Young C.R."/>
            <person name="Angers B."/>
            <person name="Qian P.Y."/>
        </authorList>
    </citation>
    <scope>NUCLEOTIDE SEQUENCE</scope>
    <source>
        <strain evidence="2">R07B-5</strain>
    </source>
</reference>
<protein>
    <recommendedName>
        <fullName evidence="1">CHD C-terminal 2 domain-containing protein</fullName>
    </recommendedName>
</protein>
<accession>A0AAD9UDC8</accession>
<evidence type="ECO:0000259" key="1">
    <source>
        <dbReference type="Pfam" id="PF08074"/>
    </source>
</evidence>
<comment type="caution">
    <text evidence="2">The sequence shown here is derived from an EMBL/GenBank/DDBJ whole genome shotgun (WGS) entry which is preliminary data.</text>
</comment>
<dbReference type="Pfam" id="PF08074">
    <property type="entry name" value="CHDCT2"/>
    <property type="match status" value="1"/>
</dbReference>
<evidence type="ECO:0000313" key="3">
    <source>
        <dbReference type="Proteomes" id="UP001209878"/>
    </source>
</evidence>
<keyword evidence="3" id="KW-1185">Reference proteome</keyword>
<dbReference type="Proteomes" id="UP001209878">
    <property type="component" value="Unassembled WGS sequence"/>
</dbReference>
<gene>
    <name evidence="2" type="ORF">NP493_244g01004</name>
</gene>
<dbReference type="Gene3D" id="1.10.10.60">
    <property type="entry name" value="Homeodomain-like"/>
    <property type="match status" value="1"/>
</dbReference>